<evidence type="ECO:0000259" key="10">
    <source>
        <dbReference type="Pfam" id="PF02355"/>
    </source>
</evidence>
<dbReference type="Pfam" id="PF21760">
    <property type="entry name" value="SecD_1st"/>
    <property type="match status" value="1"/>
</dbReference>
<feature type="transmembrane region" description="Helical" evidence="9">
    <location>
        <begin position="281"/>
        <end position="301"/>
    </location>
</feature>
<comment type="subcellular location">
    <subcellularLocation>
        <location evidence="1 9">Cell membrane</location>
        <topology evidence="1 9">Multi-pass membrane protein</topology>
    </subcellularLocation>
</comment>
<dbReference type="InterPro" id="IPR022813">
    <property type="entry name" value="SecD/SecF_arch_bac"/>
</dbReference>
<keyword evidence="6 9" id="KW-1133">Transmembrane helix</keyword>
<evidence type="ECO:0000313" key="13">
    <source>
        <dbReference type="EMBL" id="OGM76806.1"/>
    </source>
</evidence>
<gene>
    <name evidence="9" type="primary">secD</name>
    <name evidence="13" type="ORF">A2188_01665</name>
</gene>
<dbReference type="HAMAP" id="MF_01463_B">
    <property type="entry name" value="SecD_B"/>
    <property type="match status" value="1"/>
</dbReference>
<dbReference type="AlphaFoldDB" id="A0A1F8CL29"/>
<evidence type="ECO:0000259" key="11">
    <source>
        <dbReference type="Pfam" id="PF21760"/>
    </source>
</evidence>
<dbReference type="SUPFAM" id="SSF82866">
    <property type="entry name" value="Multidrug efflux transporter AcrB transmembrane domain"/>
    <property type="match status" value="1"/>
</dbReference>
<evidence type="ECO:0000256" key="9">
    <source>
        <dbReference type="HAMAP-Rule" id="MF_01463"/>
    </source>
</evidence>
<dbReference type="InterPro" id="IPR005791">
    <property type="entry name" value="SecD"/>
</dbReference>
<dbReference type="GO" id="GO:0006605">
    <property type="term" value="P:protein targeting"/>
    <property type="evidence" value="ECO:0007669"/>
    <property type="project" value="UniProtKB-UniRule"/>
</dbReference>
<evidence type="ECO:0000256" key="5">
    <source>
        <dbReference type="ARBA" id="ARBA00022927"/>
    </source>
</evidence>
<evidence type="ECO:0000256" key="3">
    <source>
        <dbReference type="ARBA" id="ARBA00022475"/>
    </source>
</evidence>
<accession>A0A1F8CL29</accession>
<evidence type="ECO:0000256" key="6">
    <source>
        <dbReference type="ARBA" id="ARBA00022989"/>
    </source>
</evidence>
<dbReference type="InterPro" id="IPR048634">
    <property type="entry name" value="SecD_SecF_C"/>
</dbReference>
<evidence type="ECO:0000256" key="4">
    <source>
        <dbReference type="ARBA" id="ARBA00022692"/>
    </source>
</evidence>
<dbReference type="Pfam" id="PF02355">
    <property type="entry name" value="SecD_SecF_C"/>
    <property type="match status" value="1"/>
</dbReference>
<dbReference type="Gene3D" id="3.30.70.3400">
    <property type="match status" value="1"/>
</dbReference>
<comment type="function">
    <text evidence="9">Part of the Sec protein translocase complex. Interacts with the SecYEG preprotein conducting channel. SecDF uses the proton motive force (PMF) to complete protein translocation after the ATP-dependent function of SecA.</text>
</comment>
<name>A0A1F8CL29_9BACT</name>
<dbReference type="NCBIfam" id="TIGR01129">
    <property type="entry name" value="secD"/>
    <property type="match status" value="1"/>
</dbReference>
<protein>
    <recommendedName>
        <fullName evidence="9">Protein translocase subunit SecD</fullName>
    </recommendedName>
</protein>
<keyword evidence="3 9" id="KW-1003">Cell membrane</keyword>
<feature type="domain" description="Protein translocase subunit SecDF P1" evidence="11">
    <location>
        <begin position="72"/>
        <end position="127"/>
    </location>
</feature>
<dbReference type="Pfam" id="PF22599">
    <property type="entry name" value="SecDF_P1_head"/>
    <property type="match status" value="1"/>
</dbReference>
<dbReference type="EMBL" id="MGHU01000043">
    <property type="protein sequence ID" value="OGM76806.1"/>
    <property type="molecule type" value="Genomic_DNA"/>
</dbReference>
<reference evidence="13 14" key="1">
    <citation type="journal article" date="2016" name="Nat. Commun.">
        <title>Thousands of microbial genomes shed light on interconnected biogeochemical processes in an aquifer system.</title>
        <authorList>
            <person name="Anantharaman K."/>
            <person name="Brown C.T."/>
            <person name="Hug L.A."/>
            <person name="Sharon I."/>
            <person name="Castelle C.J."/>
            <person name="Probst A.J."/>
            <person name="Thomas B.C."/>
            <person name="Singh A."/>
            <person name="Wilkins M.J."/>
            <person name="Karaoz U."/>
            <person name="Brodie E.L."/>
            <person name="Williams K.H."/>
            <person name="Hubbard S.S."/>
            <person name="Banfield J.F."/>
        </authorList>
    </citation>
    <scope>NUCLEOTIDE SEQUENCE [LARGE SCALE GENOMIC DNA]</scope>
</reference>
<dbReference type="PANTHER" id="PTHR30081">
    <property type="entry name" value="PROTEIN-EXPORT MEMBRANE PROTEIN SEC"/>
    <property type="match status" value="1"/>
</dbReference>
<evidence type="ECO:0000313" key="14">
    <source>
        <dbReference type="Proteomes" id="UP000179241"/>
    </source>
</evidence>
<dbReference type="Gene3D" id="3.30.1360.200">
    <property type="match status" value="1"/>
</dbReference>
<keyword evidence="7 9" id="KW-0811">Translocation</keyword>
<evidence type="ECO:0000259" key="12">
    <source>
        <dbReference type="Pfam" id="PF22599"/>
    </source>
</evidence>
<keyword evidence="5 9" id="KW-0653">Protein transport</keyword>
<keyword evidence="4 9" id="KW-0812">Transmembrane</keyword>
<dbReference type="InterPro" id="IPR048631">
    <property type="entry name" value="SecD_1st"/>
</dbReference>
<dbReference type="GO" id="GO:0015450">
    <property type="term" value="F:protein-transporting ATPase activity"/>
    <property type="evidence" value="ECO:0007669"/>
    <property type="project" value="InterPro"/>
</dbReference>
<keyword evidence="8 9" id="KW-0472">Membrane</keyword>
<evidence type="ECO:0000256" key="8">
    <source>
        <dbReference type="ARBA" id="ARBA00023136"/>
    </source>
</evidence>
<evidence type="ECO:0000256" key="2">
    <source>
        <dbReference type="ARBA" id="ARBA00022448"/>
    </source>
</evidence>
<dbReference type="InterPro" id="IPR055344">
    <property type="entry name" value="SecD_SecF_C_bact"/>
</dbReference>
<feature type="transmembrane region" description="Helical" evidence="9">
    <location>
        <begin position="387"/>
        <end position="410"/>
    </location>
</feature>
<comment type="subunit">
    <text evidence="9">Forms a complex with SecF. Part of the essential Sec protein translocation apparatus which comprises SecA, SecYEG and auxiliary proteins SecDF. Other proteins may also be involved.</text>
</comment>
<dbReference type="Gene3D" id="1.20.1640.10">
    <property type="entry name" value="Multidrug efflux transporter AcrB transmembrane domain"/>
    <property type="match status" value="1"/>
</dbReference>
<dbReference type="InterPro" id="IPR054384">
    <property type="entry name" value="SecDF_P1_head"/>
</dbReference>
<evidence type="ECO:0000256" key="7">
    <source>
        <dbReference type="ARBA" id="ARBA00023010"/>
    </source>
</evidence>
<dbReference type="GO" id="GO:0065002">
    <property type="term" value="P:intracellular protein transmembrane transport"/>
    <property type="evidence" value="ECO:0007669"/>
    <property type="project" value="UniProtKB-UniRule"/>
</dbReference>
<comment type="similarity">
    <text evidence="9">Belongs to the SecD/SecF family. SecD subfamily.</text>
</comment>
<feature type="transmembrane region" description="Helical" evidence="9">
    <location>
        <begin position="257"/>
        <end position="274"/>
    </location>
</feature>
<comment type="caution">
    <text evidence="9">Lacks conserved residue(s) required for the propagation of feature annotation.</text>
</comment>
<dbReference type="PANTHER" id="PTHR30081:SF1">
    <property type="entry name" value="PROTEIN TRANSLOCASE SUBUNIT SECD"/>
    <property type="match status" value="1"/>
</dbReference>
<dbReference type="NCBIfam" id="TIGR00916">
    <property type="entry name" value="2A0604s01"/>
    <property type="match status" value="1"/>
</dbReference>
<feature type="domain" description="Protein export membrane protein SecD/SecF C-terminal" evidence="10">
    <location>
        <begin position="238"/>
        <end position="414"/>
    </location>
</feature>
<comment type="caution">
    <text evidence="13">The sequence shown here is derived from an EMBL/GenBank/DDBJ whole genome shotgun (WGS) entry which is preliminary data.</text>
</comment>
<dbReference type="GO" id="GO:0005886">
    <property type="term" value="C:plasma membrane"/>
    <property type="evidence" value="ECO:0007669"/>
    <property type="project" value="UniProtKB-SubCell"/>
</dbReference>
<feature type="domain" description="SecDF P1 head subdomain" evidence="12">
    <location>
        <begin position="138"/>
        <end position="235"/>
    </location>
</feature>
<dbReference type="GO" id="GO:0043952">
    <property type="term" value="P:protein transport by the Sec complex"/>
    <property type="evidence" value="ECO:0007669"/>
    <property type="project" value="UniProtKB-UniRule"/>
</dbReference>
<evidence type="ECO:0000256" key="1">
    <source>
        <dbReference type="ARBA" id="ARBA00004651"/>
    </source>
</evidence>
<keyword evidence="2 9" id="KW-0813">Transport</keyword>
<dbReference type="Proteomes" id="UP000179241">
    <property type="component" value="Unassembled WGS sequence"/>
</dbReference>
<sequence length="419" mass="45044">MKKLLLIIFLFLATVYISLPNEFKGYTKPQYKFKVPDLLFGLDISGGSRLVFEADTTKILEGGKKEALSGLKSVMERRVNLFGVSEPNVQLSNFAGRDRVVVELSGIKEMDKAISVIGTTAQLQFVEIVGEGETAEIKETDLTGADLSNASLVFDQNNGQPAVAIEFTSDGAKKFEDLTGRNVGKALPILLDGVPISSPNVSEKIIGGKAQITGSFTVEEAKNLVTELNAGALPIPVKLVEQEIVGPTLGAESINKSVVAGLVGVGGVFVFMLLMYRGLGLVANFGLLIFALITISLYKVFGIVLTLPGIAGFLLSVGMAVDSNILIFERFREEKGQRNIKDALEISFGKAWDSIRDANIATLVASFILANPLDLNFLNTSGPVRGFAITLALGVLISLFTGIVISRNLLRIFVKEKRV</sequence>
<organism evidence="13 14">
    <name type="scientific">Candidatus Woesebacteria bacterium RIFOXYA1_FULL_43_9</name>
    <dbReference type="NCBI Taxonomy" id="1802534"/>
    <lineage>
        <taxon>Bacteria</taxon>
        <taxon>Candidatus Woeseibacteriota</taxon>
    </lineage>
</organism>
<proteinExistence type="inferred from homology"/>